<dbReference type="GO" id="GO:0016020">
    <property type="term" value="C:membrane"/>
    <property type="evidence" value="ECO:0007669"/>
    <property type="project" value="TreeGrafter"/>
</dbReference>
<dbReference type="InterPro" id="IPR018494">
    <property type="entry name" value="Oxysterol-bd_CS"/>
</dbReference>
<dbReference type="GO" id="GO:0032934">
    <property type="term" value="F:sterol binding"/>
    <property type="evidence" value="ECO:0007669"/>
    <property type="project" value="TreeGrafter"/>
</dbReference>
<dbReference type="InterPro" id="IPR000648">
    <property type="entry name" value="Oxysterol-bd"/>
</dbReference>
<feature type="non-terminal residue" evidence="3">
    <location>
        <position position="1"/>
    </location>
</feature>
<dbReference type="FunFam" id="2.40.160.120:FF:000011">
    <property type="entry name" value="Oxysterol-binding protein-related protein 4C"/>
    <property type="match status" value="1"/>
</dbReference>
<dbReference type="PANTHER" id="PTHR10972">
    <property type="entry name" value="OXYSTEROL-BINDING PROTEIN-RELATED"/>
    <property type="match status" value="1"/>
</dbReference>
<dbReference type="EMBL" id="JAGKQH010000011">
    <property type="protein sequence ID" value="KAG6587742.1"/>
    <property type="molecule type" value="Genomic_DNA"/>
</dbReference>
<dbReference type="Pfam" id="PF01237">
    <property type="entry name" value="Oxysterol_BP"/>
    <property type="match status" value="1"/>
</dbReference>
<comment type="caution">
    <text evidence="3">The sequence shown here is derived from an EMBL/GenBank/DDBJ whole genome shotgun (WGS) entry which is preliminary data.</text>
</comment>
<name>A0AAV6MT80_9ROSI</name>
<dbReference type="AlphaFoldDB" id="A0AAV6MT80"/>
<protein>
    <submittedName>
        <fullName evidence="3">Oxysterol-binding protein-related protein 4C</fullName>
    </submittedName>
</protein>
<dbReference type="Proteomes" id="UP000685013">
    <property type="component" value="Chromosome 11"/>
</dbReference>
<dbReference type="GO" id="GO:0005829">
    <property type="term" value="C:cytosol"/>
    <property type="evidence" value="ECO:0007669"/>
    <property type="project" value="TreeGrafter"/>
</dbReference>
<dbReference type="PROSITE" id="PS01013">
    <property type="entry name" value="OSBP"/>
    <property type="match status" value="1"/>
</dbReference>
<accession>A0AAV6MT80</accession>
<evidence type="ECO:0000313" key="3">
    <source>
        <dbReference type="EMBL" id="KAG6587742.1"/>
    </source>
</evidence>
<sequence>MGAGVDTEGEVRRITLTKPLSLEGGSDAADYRSPNLLKRILSLFKDIRPGSDLSHFKVPPQLNMPKSQLQCYGESVYCFNEDMLRKCNNGKNPIDRFVAVVAWNISTLRPLTFGIAPFNPILGETHHASAGSLNILLEQISHHPPVSALHATDEKENLEMIWCQLPKAKFYGTSVEVEVSGKRELRLANHRETYVMNSPNLMFKFLPTPAAEWSGSIRIACQDTGLEAELRCKGLSFFGFGGNARSIKGKILDSFSSKPLYEINGQWDRTVTVKNIESGEVEIIYNAKDNIWRLKTPTVQDLRSVLPSESAVAWSEVSQGIMSNDWEAAKRAKRVLEDKQREFAREMASRDVPDSLARIPSEVSPRRVVVIRVAMDELGCQMPRLCSDHGRLLLTNKMPRLENVRKGKHGKRN</sequence>
<gene>
    <name evidence="3" type="primary">ORP4C</name>
    <name evidence="3" type="ORF">SDJN03_16307</name>
</gene>
<evidence type="ECO:0000256" key="2">
    <source>
        <dbReference type="RuleBase" id="RU003844"/>
    </source>
</evidence>
<reference evidence="3 4" key="1">
    <citation type="journal article" date="2021" name="Hortic Res">
        <title>The domestication of Cucurbita argyrosperma as revealed by the genome of its wild relative.</title>
        <authorList>
            <person name="Barrera-Redondo J."/>
            <person name="Sanchez-de la Vega G."/>
            <person name="Aguirre-Liguori J.A."/>
            <person name="Castellanos-Morales G."/>
            <person name="Gutierrez-Guerrero Y.T."/>
            <person name="Aguirre-Dugua X."/>
            <person name="Aguirre-Planter E."/>
            <person name="Tenaillon M.I."/>
            <person name="Lira-Saade R."/>
            <person name="Eguiarte L.E."/>
        </authorList>
    </citation>
    <scope>NUCLEOTIDE SEQUENCE [LARGE SCALE GENOMIC DNA]</scope>
    <source>
        <strain evidence="3">JBR-2021</strain>
    </source>
</reference>
<keyword evidence="4" id="KW-1185">Reference proteome</keyword>
<dbReference type="PANTHER" id="PTHR10972:SF102">
    <property type="entry name" value="OXYSTEROL-BINDING PROTEIN"/>
    <property type="match status" value="1"/>
</dbReference>
<organism evidence="3 4">
    <name type="scientific">Cucurbita argyrosperma subsp. sororia</name>
    <dbReference type="NCBI Taxonomy" id="37648"/>
    <lineage>
        <taxon>Eukaryota</taxon>
        <taxon>Viridiplantae</taxon>
        <taxon>Streptophyta</taxon>
        <taxon>Embryophyta</taxon>
        <taxon>Tracheophyta</taxon>
        <taxon>Spermatophyta</taxon>
        <taxon>Magnoliopsida</taxon>
        <taxon>eudicotyledons</taxon>
        <taxon>Gunneridae</taxon>
        <taxon>Pentapetalae</taxon>
        <taxon>rosids</taxon>
        <taxon>fabids</taxon>
        <taxon>Cucurbitales</taxon>
        <taxon>Cucurbitaceae</taxon>
        <taxon>Cucurbiteae</taxon>
        <taxon>Cucurbita</taxon>
    </lineage>
</organism>
<proteinExistence type="inferred from homology"/>
<evidence type="ECO:0000256" key="1">
    <source>
        <dbReference type="ARBA" id="ARBA00008842"/>
    </source>
</evidence>
<evidence type="ECO:0000313" key="4">
    <source>
        <dbReference type="Proteomes" id="UP000685013"/>
    </source>
</evidence>
<comment type="similarity">
    <text evidence="1 2">Belongs to the OSBP family.</text>
</comment>